<gene>
    <name evidence="1" type="ORF">SDC9_104423</name>
</gene>
<name>A0A645AZ49_9ZZZZ</name>
<dbReference type="EMBL" id="VSSQ01016353">
    <property type="protein sequence ID" value="MPM57601.1"/>
    <property type="molecule type" value="Genomic_DNA"/>
</dbReference>
<dbReference type="AlphaFoldDB" id="A0A645AZ49"/>
<protein>
    <submittedName>
        <fullName evidence="1">Uncharacterized protein</fullName>
    </submittedName>
</protein>
<evidence type="ECO:0000313" key="1">
    <source>
        <dbReference type="EMBL" id="MPM57601.1"/>
    </source>
</evidence>
<accession>A0A645AZ49</accession>
<sequence length="148" mass="16111">MLVADDVFHNREACRVALCLDHLLIFPVSGAVGGEVVSRRCSGGVHNVLDVPGDRLNGGIALPGPLLGNLLELLEKHLNRAQVRGEPLVKPYIFNDRFLLVGETWKGSLFLWLPAQGQGPEIVPVQPVLFFELESPGVRLEDGLDISV</sequence>
<organism evidence="1">
    <name type="scientific">bioreactor metagenome</name>
    <dbReference type="NCBI Taxonomy" id="1076179"/>
    <lineage>
        <taxon>unclassified sequences</taxon>
        <taxon>metagenomes</taxon>
        <taxon>ecological metagenomes</taxon>
    </lineage>
</organism>
<proteinExistence type="predicted"/>
<comment type="caution">
    <text evidence="1">The sequence shown here is derived from an EMBL/GenBank/DDBJ whole genome shotgun (WGS) entry which is preliminary data.</text>
</comment>
<reference evidence="1" key="1">
    <citation type="submission" date="2019-08" db="EMBL/GenBank/DDBJ databases">
        <authorList>
            <person name="Kucharzyk K."/>
            <person name="Murdoch R.W."/>
            <person name="Higgins S."/>
            <person name="Loffler F."/>
        </authorList>
    </citation>
    <scope>NUCLEOTIDE SEQUENCE</scope>
</reference>